<dbReference type="InterPro" id="IPR006517">
    <property type="entry name" value="Phage_terminase_lsu-like_C"/>
</dbReference>
<evidence type="ECO:0000313" key="2">
    <source>
        <dbReference type="Proteomes" id="UP001155500"/>
    </source>
</evidence>
<sequence>MKSKEFLAELAAYADSLRQKLEASFNGWDDSLDAIAKRRKQVFDPVSGFEFFVSEYFPHYVRSPARSALHHYLFATLPTLLQKIESVLLATAAPRGEAKSTLVSQLFTLYCLIIQQKKYVLIIMDSIDQAYPMLEAIKVELAFNQRLAIDFPEVAGQGRVWQAATIVTKANQKVQVAGSGKKLRGLRHGAYRPDLVVLDDIENDEQVRSVEQRDKVHDWLKKTVLPLGAAGEKLDIVYIGTILHYDSVLNRTLSSKAWQTAKFKALIRLPDNMALWDKWENLYLNEGEAVADAFYLSHQAEMDKGAEVSWAARPLLTLMKIRARDGHSTFDSEYQNDPISSDSAMFANAIQYWTSLPQDLVYFGAVDPSLGKAGASRDPSAILIGGYHRQTGKLYVIEALIKKRLPDLIIEDVIRLHQQYQCQQWFVETIQFQEFLKDELVKRSARVGYPVPAVGIKPNTDKMLRIESLQPHMANGLILLHQSQSTLIAQLRHFPKADHDDGADALEMLWRHAVSASAPIEWIGLDEDNFGGSSGGSIWRH</sequence>
<proteinExistence type="predicted"/>
<evidence type="ECO:0008006" key="3">
    <source>
        <dbReference type="Google" id="ProtNLM"/>
    </source>
</evidence>
<dbReference type="Gene3D" id="3.30.420.240">
    <property type="match status" value="1"/>
</dbReference>
<reference evidence="1" key="1">
    <citation type="submission" date="2016-03" db="EMBL/GenBank/DDBJ databases">
        <title>Co-evolution between Pasteurellaceae and their hosts.</title>
        <authorList>
            <person name="Hansen M.J."/>
            <person name="Bojesen A.M."/>
            <person name="Planet P."/>
        </authorList>
    </citation>
    <scope>NUCLEOTIDE SEQUENCE</scope>
    <source>
        <strain evidence="1">146/S8/89</strain>
    </source>
</reference>
<dbReference type="AlphaFoldDB" id="A0A9X4SHZ5"/>
<organism evidence="1 2">
    <name type="scientific">Volucribacter amazonae</name>
    <dbReference type="NCBI Taxonomy" id="256731"/>
    <lineage>
        <taxon>Bacteria</taxon>
        <taxon>Pseudomonadati</taxon>
        <taxon>Pseudomonadota</taxon>
        <taxon>Gammaproteobacteria</taxon>
        <taxon>Pasteurellales</taxon>
        <taxon>Pasteurellaceae</taxon>
        <taxon>Volucribacter</taxon>
    </lineage>
</organism>
<dbReference type="Gene3D" id="3.40.50.300">
    <property type="entry name" value="P-loop containing nucleotide triphosphate hydrolases"/>
    <property type="match status" value="1"/>
</dbReference>
<protein>
    <recommendedName>
        <fullName evidence="3">Phage terminase large subunit-like protein</fullName>
    </recommendedName>
</protein>
<name>A0A9X4SHZ5_9PAST</name>
<dbReference type="RefSeq" id="WP_279572487.1">
    <property type="nucleotide sequence ID" value="NZ_LWID01000001.1"/>
</dbReference>
<accession>A0A9X4SHZ5</accession>
<comment type="caution">
    <text evidence="1">The sequence shown here is derived from an EMBL/GenBank/DDBJ whole genome shotgun (WGS) entry which is preliminary data.</text>
</comment>
<gene>
    <name evidence="1" type="ORF">A6A20_05265</name>
</gene>
<dbReference type="Proteomes" id="UP001155500">
    <property type="component" value="Unassembled WGS sequence"/>
</dbReference>
<keyword evidence="2" id="KW-1185">Reference proteome</keyword>
<dbReference type="NCBIfam" id="TIGR01630">
    <property type="entry name" value="psiM2_ORF9"/>
    <property type="match status" value="1"/>
</dbReference>
<evidence type="ECO:0000313" key="1">
    <source>
        <dbReference type="EMBL" id="MDG6895050.1"/>
    </source>
</evidence>
<dbReference type="InterPro" id="IPR027417">
    <property type="entry name" value="P-loop_NTPase"/>
</dbReference>
<dbReference type="EMBL" id="LWID01000001">
    <property type="protein sequence ID" value="MDG6895050.1"/>
    <property type="molecule type" value="Genomic_DNA"/>
</dbReference>